<dbReference type="InterPro" id="IPR036597">
    <property type="entry name" value="Fido-like_dom_sf"/>
</dbReference>
<keyword evidence="2" id="KW-0547">Nucleotide-binding</keyword>
<dbReference type="PANTHER" id="PTHR13504:SF38">
    <property type="entry name" value="FIDO DOMAIN-CONTAINING PROTEIN"/>
    <property type="match status" value="1"/>
</dbReference>
<dbReference type="GO" id="GO:0005524">
    <property type="term" value="F:ATP binding"/>
    <property type="evidence" value="ECO:0007669"/>
    <property type="project" value="UniProtKB-KW"/>
</dbReference>
<keyword evidence="2" id="KW-0067">ATP-binding</keyword>
<protein>
    <submittedName>
        <fullName evidence="5">Fic family protein</fullName>
    </submittedName>
</protein>
<dbReference type="AlphaFoldDB" id="A0A917IC52"/>
<evidence type="ECO:0000256" key="2">
    <source>
        <dbReference type="PIRSR" id="PIRSR640198-2"/>
    </source>
</evidence>
<keyword evidence="6" id="KW-1185">Reference proteome</keyword>
<dbReference type="Pfam" id="PF02661">
    <property type="entry name" value="Fic"/>
    <property type="match status" value="1"/>
</dbReference>
<organism evidence="5 6">
    <name type="scientific">Microbacterium album</name>
    <dbReference type="NCBI Taxonomy" id="2053191"/>
    <lineage>
        <taxon>Bacteria</taxon>
        <taxon>Bacillati</taxon>
        <taxon>Actinomycetota</taxon>
        <taxon>Actinomycetes</taxon>
        <taxon>Micrococcales</taxon>
        <taxon>Microbacteriaceae</taxon>
        <taxon>Microbacterium</taxon>
    </lineage>
</organism>
<name>A0A917IC52_9MICO</name>
<feature type="region of interest" description="Disordered" evidence="3">
    <location>
        <begin position="524"/>
        <end position="552"/>
    </location>
</feature>
<comment type="caution">
    <text evidence="5">The sequence shown here is derived from an EMBL/GenBank/DDBJ whole genome shotgun (WGS) entry which is preliminary data.</text>
</comment>
<accession>A0A917IC52</accession>
<feature type="domain" description="Fido" evidence="4">
    <location>
        <begin position="320"/>
        <end position="452"/>
    </location>
</feature>
<reference evidence="5" key="1">
    <citation type="journal article" date="2014" name="Int. J. Syst. Evol. Microbiol.">
        <title>Complete genome sequence of Corynebacterium casei LMG S-19264T (=DSM 44701T), isolated from a smear-ripened cheese.</title>
        <authorList>
            <consortium name="US DOE Joint Genome Institute (JGI-PGF)"/>
            <person name="Walter F."/>
            <person name="Albersmeier A."/>
            <person name="Kalinowski J."/>
            <person name="Ruckert C."/>
        </authorList>
    </citation>
    <scope>NUCLEOTIDE SEQUENCE</scope>
    <source>
        <strain evidence="5">CGMCC 1.15794</strain>
    </source>
</reference>
<dbReference type="RefSeq" id="WP_188754884.1">
    <property type="nucleotide sequence ID" value="NZ_BMJY01000002.1"/>
</dbReference>
<evidence type="ECO:0000313" key="6">
    <source>
        <dbReference type="Proteomes" id="UP000657592"/>
    </source>
</evidence>
<proteinExistence type="predicted"/>
<dbReference type="PANTHER" id="PTHR13504">
    <property type="entry name" value="FIDO DOMAIN-CONTAINING PROTEIN DDB_G0283145"/>
    <property type="match status" value="1"/>
</dbReference>
<sequence>MNTRRTAHIPPHAAGVYLAEDFTSTRARQRQVQSGVIMPLARGVWTDAVGAEPADVVAAKWQEIVGRLLPTAVISDRSGFALRPVDGELFVSHPRSTPLRLPGLTVYPDGSKDHRRPDDQPLDLQGRLFASSPVRALIDNAEQRGRPGYVRRRLTREELHDQVVRIVTTYTPAQVDSIMASVDRDVNKVAAASIRVFVEAARGECRTVATTSRAMRAAQRRETYDAARVGLFRRFAADLTRQKLVQRFVESVSRAANVPFYEAYFSNHIEGSTLDVNEAERVVFGGEDVGKPGDAHDMRGTWQIVSDDAEMGRVPGDAEEFMDMLRDRHRVVMAGRPDKSPGMWKQGANRAGTTTFVDPAHVVGTLRAGWEEGEALSDPFQRAVYMMFLVSEVHPFEDGNGRSARIAMNGELIADRQHRIIIPSVLRSDYWSALTRATADHGPHGLYRVLDRAQRWVSLGDFSTLQAGSRYCLVTDAMYDAGVAERRGKYLRILRPGEIDELPVPSMAELGDETDTTKSWVEIAAREASPSARGRRSGDPTADRLADRHDHG</sequence>
<feature type="active site" evidence="1">
    <location>
        <position position="394"/>
    </location>
</feature>
<dbReference type="Gene3D" id="1.10.3290.10">
    <property type="entry name" value="Fido-like domain"/>
    <property type="match status" value="1"/>
</dbReference>
<gene>
    <name evidence="5" type="ORF">GCM10010921_07190</name>
</gene>
<reference evidence="5" key="2">
    <citation type="submission" date="2020-09" db="EMBL/GenBank/DDBJ databases">
        <authorList>
            <person name="Sun Q."/>
            <person name="Zhou Y."/>
        </authorList>
    </citation>
    <scope>NUCLEOTIDE SEQUENCE</scope>
    <source>
        <strain evidence="5">CGMCC 1.15794</strain>
    </source>
</reference>
<dbReference type="Proteomes" id="UP000657592">
    <property type="component" value="Unassembled WGS sequence"/>
</dbReference>
<dbReference type="SUPFAM" id="SSF140931">
    <property type="entry name" value="Fic-like"/>
    <property type="match status" value="1"/>
</dbReference>
<dbReference type="PROSITE" id="PS51459">
    <property type="entry name" value="FIDO"/>
    <property type="match status" value="1"/>
</dbReference>
<feature type="compositionally biased region" description="Basic and acidic residues" evidence="3">
    <location>
        <begin position="536"/>
        <end position="552"/>
    </location>
</feature>
<dbReference type="InterPro" id="IPR003812">
    <property type="entry name" value="Fido"/>
</dbReference>
<evidence type="ECO:0000259" key="4">
    <source>
        <dbReference type="PROSITE" id="PS51459"/>
    </source>
</evidence>
<evidence type="ECO:0000256" key="1">
    <source>
        <dbReference type="PIRSR" id="PIRSR640198-1"/>
    </source>
</evidence>
<evidence type="ECO:0000256" key="3">
    <source>
        <dbReference type="SAM" id="MobiDB-lite"/>
    </source>
</evidence>
<dbReference type="EMBL" id="BMJY01000002">
    <property type="protein sequence ID" value="GGH37374.1"/>
    <property type="molecule type" value="Genomic_DNA"/>
</dbReference>
<feature type="binding site" evidence="2">
    <location>
        <begin position="398"/>
        <end position="405"/>
    </location>
    <ligand>
        <name>ATP</name>
        <dbReference type="ChEBI" id="CHEBI:30616"/>
    </ligand>
</feature>
<dbReference type="InterPro" id="IPR040198">
    <property type="entry name" value="Fido_containing"/>
</dbReference>
<evidence type="ECO:0000313" key="5">
    <source>
        <dbReference type="EMBL" id="GGH37374.1"/>
    </source>
</evidence>